<dbReference type="AlphaFoldDB" id="A0ABD2LB99"/>
<name>A0ABD2LB99_9BILA</name>
<organism evidence="8 9">
    <name type="scientific">Heterodera trifolii</name>
    <dbReference type="NCBI Taxonomy" id="157864"/>
    <lineage>
        <taxon>Eukaryota</taxon>
        <taxon>Metazoa</taxon>
        <taxon>Ecdysozoa</taxon>
        <taxon>Nematoda</taxon>
        <taxon>Chromadorea</taxon>
        <taxon>Rhabditida</taxon>
        <taxon>Tylenchina</taxon>
        <taxon>Tylenchomorpha</taxon>
        <taxon>Tylenchoidea</taxon>
        <taxon>Heteroderidae</taxon>
        <taxon>Heteroderinae</taxon>
        <taxon>Heterodera</taxon>
    </lineage>
</organism>
<protein>
    <recommendedName>
        <fullName evidence="3">Intraflagellar transport protein 46 homolog</fullName>
    </recommendedName>
</protein>
<dbReference type="EMBL" id="JBICBT010000468">
    <property type="protein sequence ID" value="KAL3112505.1"/>
    <property type="molecule type" value="Genomic_DNA"/>
</dbReference>
<evidence type="ECO:0000256" key="3">
    <source>
        <dbReference type="ARBA" id="ARBA00017206"/>
    </source>
</evidence>
<evidence type="ECO:0000256" key="5">
    <source>
        <dbReference type="ARBA" id="ARBA00023069"/>
    </source>
</evidence>
<keyword evidence="4" id="KW-0963">Cytoplasm</keyword>
<gene>
    <name evidence="8" type="ORF">niasHT_018711</name>
</gene>
<evidence type="ECO:0000256" key="2">
    <source>
        <dbReference type="ARBA" id="ARBA00007700"/>
    </source>
</evidence>
<dbReference type="InterPro" id="IPR022088">
    <property type="entry name" value="Intraflagellar_transp_cmplxB"/>
</dbReference>
<dbReference type="PANTHER" id="PTHR13376:SF0">
    <property type="entry name" value="INTRAFLAGELLAR TRANSPORT PROTEIN 46 HOMOLOG"/>
    <property type="match status" value="1"/>
</dbReference>
<evidence type="ECO:0000313" key="9">
    <source>
        <dbReference type="Proteomes" id="UP001620626"/>
    </source>
</evidence>
<proteinExistence type="inferred from homology"/>
<evidence type="ECO:0000256" key="7">
    <source>
        <dbReference type="ARBA" id="ARBA00023273"/>
    </source>
</evidence>
<keyword evidence="6" id="KW-0206">Cytoskeleton</keyword>
<evidence type="ECO:0000256" key="4">
    <source>
        <dbReference type="ARBA" id="ARBA00022490"/>
    </source>
</evidence>
<comment type="subcellular location">
    <subcellularLocation>
        <location evidence="1">Cytoplasm</location>
        <location evidence="1">Cytoskeleton</location>
        <location evidence="1">Cilium basal body</location>
    </subcellularLocation>
</comment>
<comment type="caution">
    <text evidence="8">The sequence shown here is derived from an EMBL/GenBank/DDBJ whole genome shotgun (WGS) entry which is preliminary data.</text>
</comment>
<sequence>MGAKFEGGQLRAVKTPCQPIQEAVTECWIGVVGLLINANLDVNLEDCADLCLFCLVDIPMHKSRLESKHVLFSLYAELRASQHLRNMARDRDEADGATSAGDKCVHGMFGVCATFTVVQGNAGQQLSKAMSGAISVCRYNTKSRKK</sequence>
<reference evidence="8 9" key="1">
    <citation type="submission" date="2024-10" db="EMBL/GenBank/DDBJ databases">
        <authorList>
            <person name="Kim D."/>
        </authorList>
    </citation>
    <scope>NUCLEOTIDE SEQUENCE [LARGE SCALE GENOMIC DNA]</scope>
    <source>
        <strain evidence="8">BH-2024</strain>
    </source>
</reference>
<evidence type="ECO:0000256" key="6">
    <source>
        <dbReference type="ARBA" id="ARBA00023212"/>
    </source>
</evidence>
<keyword evidence="5" id="KW-0969">Cilium</keyword>
<dbReference type="PANTHER" id="PTHR13376">
    <property type="entry name" value="INTRAFLAGELLAR TRANSPORT PROTEIN 46 HOMOLOG"/>
    <property type="match status" value="1"/>
</dbReference>
<accession>A0ABD2LB99</accession>
<dbReference type="Proteomes" id="UP001620626">
    <property type="component" value="Unassembled WGS sequence"/>
</dbReference>
<keyword evidence="9" id="KW-1185">Reference proteome</keyword>
<evidence type="ECO:0000313" key="8">
    <source>
        <dbReference type="EMBL" id="KAL3112505.1"/>
    </source>
</evidence>
<keyword evidence="7" id="KW-0966">Cell projection</keyword>
<comment type="similarity">
    <text evidence="2">Belongs to the IFT46 family.</text>
</comment>
<dbReference type="Pfam" id="PF12317">
    <property type="entry name" value="IFT46_B_C"/>
    <property type="match status" value="1"/>
</dbReference>
<dbReference type="GO" id="GO:0120025">
    <property type="term" value="C:plasma membrane bounded cell projection"/>
    <property type="evidence" value="ECO:0007669"/>
    <property type="project" value="UniProtKB-ARBA"/>
</dbReference>
<evidence type="ECO:0000256" key="1">
    <source>
        <dbReference type="ARBA" id="ARBA00004120"/>
    </source>
</evidence>